<feature type="domain" description="Isochorismatase-like" evidence="3">
    <location>
        <begin position="165"/>
        <end position="316"/>
    </location>
</feature>
<evidence type="ECO:0000259" key="3">
    <source>
        <dbReference type="Pfam" id="PF00857"/>
    </source>
</evidence>
<evidence type="ECO:0000256" key="2">
    <source>
        <dbReference type="SAM" id="MobiDB-lite"/>
    </source>
</evidence>
<gene>
    <name evidence="4" type="ORF">NWP17_07015</name>
</gene>
<proteinExistence type="predicted"/>
<dbReference type="EMBL" id="JANQDH010000046">
    <property type="protein sequence ID" value="MDH6060188.1"/>
    <property type="molecule type" value="Genomic_DNA"/>
</dbReference>
<keyword evidence="1" id="KW-0378">Hydrolase</keyword>
<comment type="caution">
    <text evidence="4">The sequence shown here is derived from an EMBL/GenBank/DDBJ whole genome shotgun (WGS) entry which is preliminary data.</text>
</comment>
<dbReference type="AlphaFoldDB" id="A0AA43GR33"/>
<reference evidence="4 5" key="1">
    <citation type="journal article" date="2023" name="J. Phycol.">
        <title>Chrysosporum ovalisporum is synonymous with the true-branching cyanobacterium Umezakia natans (Nostocales/Aphanizomenonaceae).</title>
        <authorList>
            <person name="McGregor G.B."/>
            <person name="Sendall B.C."/>
            <person name="Niiyama Y."/>
            <person name="Tuji A."/>
            <person name="Willis A."/>
        </authorList>
    </citation>
    <scope>NUCLEOTIDE SEQUENCE [LARGE SCALE GENOMIC DNA]</scope>
    <source>
        <strain evidence="4 5">ANA360D</strain>
    </source>
</reference>
<dbReference type="InterPro" id="IPR000868">
    <property type="entry name" value="Isochorismatase-like_dom"/>
</dbReference>
<dbReference type="InterPro" id="IPR008999">
    <property type="entry name" value="Actin-crosslinking"/>
</dbReference>
<dbReference type="GO" id="GO:0016787">
    <property type="term" value="F:hydrolase activity"/>
    <property type="evidence" value="ECO:0007669"/>
    <property type="project" value="UniProtKB-KW"/>
</dbReference>
<name>A0AA43GR33_9CYAN</name>
<dbReference type="InterPro" id="IPR036380">
    <property type="entry name" value="Isochorismatase-like_sf"/>
</dbReference>
<dbReference type="SUPFAM" id="SSF50405">
    <property type="entry name" value="Actin-crosslinking proteins"/>
    <property type="match status" value="1"/>
</dbReference>
<dbReference type="Gene3D" id="3.40.50.850">
    <property type="entry name" value="Isochorismatase-like"/>
    <property type="match status" value="1"/>
</dbReference>
<sequence length="349" mass="39042">MITSFPSLLTSNNKIKLKSCQGDYLHRPDTAQGVTTRYNGIGNEWIVELIGNNKVKLKSWQGDYLHRRDTSKGVTTWTSGIGNEWIVESIGNNKVKLKSWKGDYLHRLDTEPGLTTRPAGIGTEWIVELDSTAQQNEPTENVNHGIKEPKLPTQSVQSGNSLPKTVFISVDIQNDYFSGGLWELPDMEMATVNAVKLLDLARSNNIPVVHIQHIFSPDSNATFFIDGTYGVEIHQSVKPLPGEYVIKKLYANSFRETNLMEVLNRLEAKRLVIFGAMVNNCIEAITRAAVDFGFDCVVVHDACAARPLEFRGHKVSAKNVHCAFMAALEFAYCPVVSNDEFFQLQANYF</sequence>
<protein>
    <submittedName>
        <fullName evidence="4">Isochorismatase family protein</fullName>
    </submittedName>
</protein>
<dbReference type="InterPro" id="IPR050272">
    <property type="entry name" value="Isochorismatase-like_hydrls"/>
</dbReference>
<keyword evidence="5" id="KW-1185">Reference proteome</keyword>
<dbReference type="Proteomes" id="UP001159387">
    <property type="component" value="Unassembled WGS sequence"/>
</dbReference>
<evidence type="ECO:0000256" key="1">
    <source>
        <dbReference type="ARBA" id="ARBA00022801"/>
    </source>
</evidence>
<evidence type="ECO:0000313" key="4">
    <source>
        <dbReference type="EMBL" id="MDH6060188.1"/>
    </source>
</evidence>
<organism evidence="4 5">
    <name type="scientific">Chrysosporum bergii ANA360D</name>
    <dbReference type="NCBI Taxonomy" id="617107"/>
    <lineage>
        <taxon>Bacteria</taxon>
        <taxon>Bacillati</taxon>
        <taxon>Cyanobacteriota</taxon>
        <taxon>Cyanophyceae</taxon>
        <taxon>Nostocales</taxon>
        <taxon>Nodulariaceae</taxon>
        <taxon>Chrysosporum</taxon>
    </lineage>
</organism>
<dbReference type="CDD" id="cd00257">
    <property type="entry name" value="beta-trefoil_FSCN-like"/>
    <property type="match status" value="1"/>
</dbReference>
<accession>A0AA43GR33</accession>
<dbReference type="Gene3D" id="2.80.10.50">
    <property type="match status" value="1"/>
</dbReference>
<dbReference type="PANTHER" id="PTHR43540:SF1">
    <property type="entry name" value="ISOCHORISMATASE HYDROLASE"/>
    <property type="match status" value="1"/>
</dbReference>
<feature type="region of interest" description="Disordered" evidence="2">
    <location>
        <begin position="134"/>
        <end position="158"/>
    </location>
</feature>
<evidence type="ECO:0000313" key="5">
    <source>
        <dbReference type="Proteomes" id="UP001159387"/>
    </source>
</evidence>
<dbReference type="SUPFAM" id="SSF52499">
    <property type="entry name" value="Isochorismatase-like hydrolases"/>
    <property type="match status" value="1"/>
</dbReference>
<dbReference type="CDD" id="cd01014">
    <property type="entry name" value="nicotinamidase_related"/>
    <property type="match status" value="1"/>
</dbReference>
<dbReference type="RefSeq" id="WP_280654194.1">
    <property type="nucleotide sequence ID" value="NZ_JANQDH010000046.1"/>
</dbReference>
<dbReference type="Pfam" id="PF00857">
    <property type="entry name" value="Isochorismatase"/>
    <property type="match status" value="1"/>
</dbReference>
<dbReference type="PANTHER" id="PTHR43540">
    <property type="entry name" value="PEROXYUREIDOACRYLATE/UREIDOACRYLATE AMIDOHYDROLASE-RELATED"/>
    <property type="match status" value="1"/>
</dbReference>